<sequence length="312" mass="35664">MTPTQWTYLIFGIVVTVALIFDLGLLSKKNEQMTIKKALIQTCFWVGLSLLFFGFMWYEDGQESAIAYLSAYLMEWSLSIDNIFVFILIFGYFKIKEESYARVLLIGILMAIVFRAIFISLGVVLIHKFEWILYIFGLFLVYTGVKMFNAKEEDEFNPQDNLALKFISKYMRWTTEDPQGKFLIKRSGKTYLTTLSVVVVMLAFTDIVFALDSIPAVFAISQDPMVVFTSNIFAVLGLRSLFFLLRGAVDKFDYLPQGIAIVLVFIGLKMLAEYFIHIPVYVSLIVIVVCLGGSILYSLYHDKKELPKGQVK</sequence>
<organism evidence="7 8">
    <name type="scientific">Chitinophaga jiangningensis</name>
    <dbReference type="NCBI Taxonomy" id="1419482"/>
    <lineage>
        <taxon>Bacteria</taxon>
        <taxon>Pseudomonadati</taxon>
        <taxon>Bacteroidota</taxon>
        <taxon>Chitinophagia</taxon>
        <taxon>Chitinophagales</taxon>
        <taxon>Chitinophagaceae</taxon>
        <taxon>Chitinophaga</taxon>
    </lineage>
</organism>
<evidence type="ECO:0000313" key="7">
    <source>
        <dbReference type="EMBL" id="SHL79261.1"/>
    </source>
</evidence>
<feature type="transmembrane region" description="Helical" evidence="6">
    <location>
        <begin position="103"/>
        <end position="125"/>
    </location>
</feature>
<feature type="transmembrane region" description="Helical" evidence="6">
    <location>
        <begin position="226"/>
        <end position="245"/>
    </location>
</feature>
<gene>
    <name evidence="7" type="ORF">SAMN05444266_1057</name>
</gene>
<feature type="transmembrane region" description="Helical" evidence="6">
    <location>
        <begin position="278"/>
        <end position="300"/>
    </location>
</feature>
<evidence type="ECO:0000256" key="3">
    <source>
        <dbReference type="ARBA" id="ARBA00022692"/>
    </source>
</evidence>
<feature type="transmembrane region" description="Helical" evidence="6">
    <location>
        <begin position="38"/>
        <end position="58"/>
    </location>
</feature>
<feature type="transmembrane region" description="Helical" evidence="6">
    <location>
        <begin position="252"/>
        <end position="272"/>
    </location>
</feature>
<dbReference type="InterPro" id="IPR005496">
    <property type="entry name" value="Integral_membrane_TerC"/>
</dbReference>
<dbReference type="PANTHER" id="PTHR30238:SF0">
    <property type="entry name" value="THYLAKOID MEMBRANE PROTEIN TERC, CHLOROPLASTIC"/>
    <property type="match status" value="1"/>
</dbReference>
<evidence type="ECO:0000256" key="2">
    <source>
        <dbReference type="ARBA" id="ARBA00007511"/>
    </source>
</evidence>
<comment type="subcellular location">
    <subcellularLocation>
        <location evidence="1">Membrane</location>
        <topology evidence="1">Multi-pass membrane protein</topology>
    </subcellularLocation>
</comment>
<keyword evidence="8" id="KW-1185">Reference proteome</keyword>
<dbReference type="AlphaFoldDB" id="A0A1M7DIB3"/>
<keyword evidence="4 6" id="KW-1133">Transmembrane helix</keyword>
<dbReference type="STRING" id="1419482.SAMN05444266_1057"/>
<accession>A0A1M7DIB3</accession>
<keyword evidence="5 6" id="KW-0472">Membrane</keyword>
<protein>
    <submittedName>
        <fullName evidence="7">Tellurite resistance protein TerC</fullName>
    </submittedName>
</protein>
<feature type="transmembrane region" description="Helical" evidence="6">
    <location>
        <begin position="191"/>
        <end position="220"/>
    </location>
</feature>
<feature type="transmembrane region" description="Helical" evidence="6">
    <location>
        <begin position="70"/>
        <end position="91"/>
    </location>
</feature>
<keyword evidence="3 6" id="KW-0812">Transmembrane</keyword>
<evidence type="ECO:0000256" key="4">
    <source>
        <dbReference type="ARBA" id="ARBA00022989"/>
    </source>
</evidence>
<proteinExistence type="inferred from homology"/>
<dbReference type="InterPro" id="IPR022369">
    <property type="entry name" value="Integral_membrane_TerC_rswitch"/>
</dbReference>
<evidence type="ECO:0000256" key="5">
    <source>
        <dbReference type="ARBA" id="ARBA00023136"/>
    </source>
</evidence>
<comment type="similarity">
    <text evidence="2">Belongs to the TerC family.</text>
</comment>
<dbReference type="Pfam" id="PF03741">
    <property type="entry name" value="TerC"/>
    <property type="match status" value="1"/>
</dbReference>
<dbReference type="GO" id="GO:0016020">
    <property type="term" value="C:membrane"/>
    <property type="evidence" value="ECO:0007669"/>
    <property type="project" value="UniProtKB-SubCell"/>
</dbReference>
<dbReference type="PANTHER" id="PTHR30238">
    <property type="entry name" value="MEMBRANE BOUND PREDICTED REDOX MODULATOR"/>
    <property type="match status" value="1"/>
</dbReference>
<reference evidence="7 8" key="1">
    <citation type="submission" date="2016-11" db="EMBL/GenBank/DDBJ databases">
        <authorList>
            <person name="Jaros S."/>
            <person name="Januszkiewicz K."/>
            <person name="Wedrychowicz H."/>
        </authorList>
    </citation>
    <scope>NUCLEOTIDE SEQUENCE [LARGE SCALE GENOMIC DNA]</scope>
    <source>
        <strain evidence="7 8">DSM 27406</strain>
    </source>
</reference>
<dbReference type="Proteomes" id="UP000184420">
    <property type="component" value="Unassembled WGS sequence"/>
</dbReference>
<feature type="transmembrane region" description="Helical" evidence="6">
    <location>
        <begin position="131"/>
        <end position="148"/>
    </location>
</feature>
<dbReference type="OrthoDB" id="9783692at2"/>
<feature type="transmembrane region" description="Helical" evidence="6">
    <location>
        <begin position="6"/>
        <end position="26"/>
    </location>
</feature>
<evidence type="ECO:0000256" key="6">
    <source>
        <dbReference type="SAM" id="Phobius"/>
    </source>
</evidence>
<dbReference type="NCBIfam" id="TIGR03718">
    <property type="entry name" value="R_switched_Alx"/>
    <property type="match status" value="1"/>
</dbReference>
<evidence type="ECO:0000313" key="8">
    <source>
        <dbReference type="Proteomes" id="UP000184420"/>
    </source>
</evidence>
<dbReference type="EMBL" id="FRBL01000005">
    <property type="protein sequence ID" value="SHL79261.1"/>
    <property type="molecule type" value="Genomic_DNA"/>
</dbReference>
<name>A0A1M7DIB3_9BACT</name>
<evidence type="ECO:0000256" key="1">
    <source>
        <dbReference type="ARBA" id="ARBA00004141"/>
    </source>
</evidence>
<dbReference type="RefSeq" id="WP_073081439.1">
    <property type="nucleotide sequence ID" value="NZ_FRBL01000005.1"/>
</dbReference>